<proteinExistence type="predicted"/>
<comment type="caution">
    <text evidence="3">The sequence shown here is derived from an EMBL/GenBank/DDBJ whole genome shotgun (WGS) entry which is preliminary data.</text>
</comment>
<organism evidence="3 4">
    <name type="scientific">Stichopus japonicus</name>
    <name type="common">Sea cucumber</name>
    <dbReference type="NCBI Taxonomy" id="307972"/>
    <lineage>
        <taxon>Eukaryota</taxon>
        <taxon>Metazoa</taxon>
        <taxon>Echinodermata</taxon>
        <taxon>Eleutherozoa</taxon>
        <taxon>Echinozoa</taxon>
        <taxon>Holothuroidea</taxon>
        <taxon>Aspidochirotacea</taxon>
        <taxon>Aspidochirotida</taxon>
        <taxon>Stichopodidae</taxon>
        <taxon>Apostichopus</taxon>
    </lineage>
</organism>
<protein>
    <submittedName>
        <fullName evidence="3">Kelch domain-containing protein</fullName>
    </submittedName>
</protein>
<evidence type="ECO:0000313" key="4">
    <source>
        <dbReference type="Proteomes" id="UP000230750"/>
    </source>
</evidence>
<dbReference type="PROSITE" id="PS50825">
    <property type="entry name" value="HYR"/>
    <property type="match status" value="1"/>
</dbReference>
<keyword evidence="4" id="KW-1185">Reference proteome</keyword>
<evidence type="ECO:0000313" key="3">
    <source>
        <dbReference type="EMBL" id="PIK41661.1"/>
    </source>
</evidence>
<evidence type="ECO:0000259" key="2">
    <source>
        <dbReference type="PROSITE" id="PS50825"/>
    </source>
</evidence>
<dbReference type="InterPro" id="IPR003410">
    <property type="entry name" value="HYR_dom"/>
</dbReference>
<feature type="domain" description="HYR" evidence="2">
    <location>
        <begin position="34"/>
        <end position="117"/>
    </location>
</feature>
<gene>
    <name evidence="3" type="ORF">BSL78_21492</name>
</gene>
<reference evidence="3 4" key="1">
    <citation type="journal article" date="2017" name="PLoS Biol.">
        <title>The sea cucumber genome provides insights into morphological evolution and visceral regeneration.</title>
        <authorList>
            <person name="Zhang X."/>
            <person name="Sun L."/>
            <person name="Yuan J."/>
            <person name="Sun Y."/>
            <person name="Gao Y."/>
            <person name="Zhang L."/>
            <person name="Li S."/>
            <person name="Dai H."/>
            <person name="Hamel J.F."/>
            <person name="Liu C."/>
            <person name="Yu Y."/>
            <person name="Liu S."/>
            <person name="Lin W."/>
            <person name="Guo K."/>
            <person name="Jin S."/>
            <person name="Xu P."/>
            <person name="Storey K.B."/>
            <person name="Huan P."/>
            <person name="Zhang T."/>
            <person name="Zhou Y."/>
            <person name="Zhang J."/>
            <person name="Lin C."/>
            <person name="Li X."/>
            <person name="Xing L."/>
            <person name="Huo D."/>
            <person name="Sun M."/>
            <person name="Wang L."/>
            <person name="Mercier A."/>
            <person name="Li F."/>
            <person name="Yang H."/>
            <person name="Xiang J."/>
        </authorList>
    </citation>
    <scope>NUCLEOTIDE SEQUENCE [LARGE SCALE GENOMIC DNA]</scope>
    <source>
        <strain evidence="3">Shaxun</strain>
        <tissue evidence="3">Muscle</tissue>
    </source>
</reference>
<dbReference type="PANTHER" id="PTHR24273:SF32">
    <property type="entry name" value="HYALIN"/>
    <property type="match status" value="1"/>
</dbReference>
<sequence length="194" mass="20724">MLIIYRKCQKVEDGPVQDIALNPIMPCFDFFFLYEVNQPPTVQCPTDFSVTAPPLSTSTTAQFNTPQCVDNQQANFLATCTPSSGSLFNAGQNTVVCTCQDSGGLTDSCTFMVTVQTVNSPPQIGSCPTDFNSVAFNNQFFLQFTTPSCTDPNGDVVTVTCNPAASSTVNNFPDVITCTCRDSSEATSVVTCPG</sequence>
<name>A0A2G8K0X5_STIJA</name>
<dbReference type="AlphaFoldDB" id="A0A2G8K0X5"/>
<accession>A0A2G8K0X5</accession>
<dbReference type="Proteomes" id="UP000230750">
    <property type="component" value="Unassembled WGS sequence"/>
</dbReference>
<dbReference type="PANTHER" id="PTHR24273">
    <property type="entry name" value="FI04643P-RELATED"/>
    <property type="match status" value="1"/>
</dbReference>
<evidence type="ECO:0000256" key="1">
    <source>
        <dbReference type="ARBA" id="ARBA00022737"/>
    </source>
</evidence>
<keyword evidence="1" id="KW-0677">Repeat</keyword>
<dbReference type="EMBL" id="MRZV01000999">
    <property type="protein sequence ID" value="PIK41661.1"/>
    <property type="molecule type" value="Genomic_DNA"/>
</dbReference>
<dbReference type="Pfam" id="PF02494">
    <property type="entry name" value="HYR"/>
    <property type="match status" value="1"/>
</dbReference>